<keyword evidence="2" id="KW-0813">Transport</keyword>
<dbReference type="InterPro" id="IPR030678">
    <property type="entry name" value="Peptide/Ni-bd"/>
</dbReference>
<proteinExistence type="inferred from homology"/>
<dbReference type="AlphaFoldDB" id="A0A544UWZ2"/>
<dbReference type="GO" id="GO:0015833">
    <property type="term" value="P:peptide transport"/>
    <property type="evidence" value="ECO:0007669"/>
    <property type="project" value="TreeGrafter"/>
</dbReference>
<evidence type="ECO:0000259" key="6">
    <source>
        <dbReference type="Pfam" id="PF00496"/>
    </source>
</evidence>
<keyword evidence="3 5" id="KW-0732">Signal</keyword>
<dbReference type="Pfam" id="PF00496">
    <property type="entry name" value="SBP_bac_5"/>
    <property type="match status" value="1"/>
</dbReference>
<evidence type="ECO:0000313" key="8">
    <source>
        <dbReference type="Proteomes" id="UP000317944"/>
    </source>
</evidence>
<dbReference type="Gene3D" id="3.10.105.10">
    <property type="entry name" value="Dipeptide-binding Protein, Domain 3"/>
    <property type="match status" value="1"/>
</dbReference>
<feature type="region of interest" description="Disordered" evidence="4">
    <location>
        <begin position="24"/>
        <end position="49"/>
    </location>
</feature>
<evidence type="ECO:0000256" key="1">
    <source>
        <dbReference type="ARBA" id="ARBA00005695"/>
    </source>
</evidence>
<organism evidence="7 8">
    <name type="scientific">Lysinibacillus sphaericus</name>
    <name type="common">Bacillus sphaericus</name>
    <dbReference type="NCBI Taxonomy" id="1421"/>
    <lineage>
        <taxon>Bacteria</taxon>
        <taxon>Bacillati</taxon>
        <taxon>Bacillota</taxon>
        <taxon>Bacilli</taxon>
        <taxon>Bacillales</taxon>
        <taxon>Bacillaceae</taxon>
        <taxon>Lysinibacillus</taxon>
    </lineage>
</organism>
<dbReference type="PIRSF" id="PIRSF002741">
    <property type="entry name" value="MppA"/>
    <property type="match status" value="1"/>
</dbReference>
<dbReference type="OrthoDB" id="9796817at2"/>
<evidence type="ECO:0000256" key="4">
    <source>
        <dbReference type="SAM" id="MobiDB-lite"/>
    </source>
</evidence>
<dbReference type="CDD" id="cd08510">
    <property type="entry name" value="PBP2_Lactococcal_OppA_like"/>
    <property type="match status" value="1"/>
</dbReference>
<evidence type="ECO:0000256" key="3">
    <source>
        <dbReference type="ARBA" id="ARBA00022729"/>
    </source>
</evidence>
<reference evidence="7 8" key="1">
    <citation type="submission" date="2018-03" db="EMBL/GenBank/DDBJ databases">
        <title>Aerobic endospore-forming bacteria genome sequencing and assembly.</title>
        <authorList>
            <person name="Cavalcante D.A."/>
            <person name="Driks A."/>
            <person name="Putonti C."/>
            <person name="De-Souza M.T."/>
        </authorList>
    </citation>
    <scope>NUCLEOTIDE SEQUENCE [LARGE SCALE GENOMIC DNA]</scope>
    <source>
        <strain evidence="7 8">SDF0037</strain>
    </source>
</reference>
<dbReference type="PANTHER" id="PTHR30290:SF9">
    <property type="entry name" value="OLIGOPEPTIDE-BINDING PROTEIN APPA"/>
    <property type="match status" value="1"/>
</dbReference>
<protein>
    <submittedName>
        <fullName evidence="7">Oligopeptide ABC transporter substrate-binding protein</fullName>
    </submittedName>
</protein>
<gene>
    <name evidence="7" type="ORF">C7Y47_03705</name>
</gene>
<feature type="signal peptide" evidence="5">
    <location>
        <begin position="1"/>
        <end position="20"/>
    </location>
</feature>
<dbReference type="InterPro" id="IPR039424">
    <property type="entry name" value="SBP_5"/>
</dbReference>
<dbReference type="GO" id="GO:1904680">
    <property type="term" value="F:peptide transmembrane transporter activity"/>
    <property type="evidence" value="ECO:0007669"/>
    <property type="project" value="TreeGrafter"/>
</dbReference>
<dbReference type="PANTHER" id="PTHR30290">
    <property type="entry name" value="PERIPLASMIC BINDING COMPONENT OF ABC TRANSPORTER"/>
    <property type="match status" value="1"/>
</dbReference>
<dbReference type="Gene3D" id="3.40.190.10">
    <property type="entry name" value="Periplasmic binding protein-like II"/>
    <property type="match status" value="1"/>
</dbReference>
<dbReference type="GO" id="GO:0042597">
    <property type="term" value="C:periplasmic space"/>
    <property type="evidence" value="ECO:0007669"/>
    <property type="project" value="UniProtKB-ARBA"/>
</dbReference>
<dbReference type="SUPFAM" id="SSF53850">
    <property type="entry name" value="Periplasmic binding protein-like II"/>
    <property type="match status" value="1"/>
</dbReference>
<dbReference type="InterPro" id="IPR000914">
    <property type="entry name" value="SBP_5_dom"/>
</dbReference>
<accession>A0A544UWZ2</accession>
<name>A0A544UWZ2_LYSSH</name>
<comment type="caution">
    <text evidence="7">The sequence shown here is derived from an EMBL/GenBank/DDBJ whole genome shotgun (WGS) entry which is preliminary data.</text>
</comment>
<dbReference type="EMBL" id="SADV01000002">
    <property type="protein sequence ID" value="TQR38365.1"/>
    <property type="molecule type" value="Genomic_DNA"/>
</dbReference>
<evidence type="ECO:0000313" key="7">
    <source>
        <dbReference type="EMBL" id="TQR38365.1"/>
    </source>
</evidence>
<sequence>MKKKSYVLLTLLLTLVLALAACSGGGKESSKDDKDSGKKTASRSFPMEVENEGEPIKGGVLQVALPSPSPFKGIFLQELYTDSNDSSILKFASNTLFENDGDFQVTDTGLATLKVDADAKKATVKIRENVKWSDEQPFTIDDVIFPYEIIGHPDYEGVRYDDDFKNIIGAEEYHDKKADTISGLKRVDDYTLEISFKSISPAIYSSGDGLWGYAAPKHQLKDIPVKKMISSDAVRVNPVTLGPFKFDKIVNGESVKFVKNENYWKGEPKLDGVVVKVVSPETLPKALNSGTYDIAVDGFPGSKITQIENSKNLSILSRPRLGYSYLSFKLGKFDKAKGINITDKNAKLSDPKLRQALAYAIDVEGVNENLGNGINTRATTLIPPAFASFHTKDMPGFTHDKKKAQQLLDEAGYKDVDGDGIREDKDGKPFTIKLGAQGGTEVLESTIEYYRQNWKEVGINVELASGRLMEFNSFSDKLKKDDPEIEMFFGAWGTGTNPSPKGLYGEGALFNYSRFVSPELTAILDDIDSKESLDINHRKEAFRKFEEYMFEQATTIPTVAITEIVPVNKRVKNYNVDYANETQYQDIELTADAPLKN</sequence>
<dbReference type="PROSITE" id="PS51257">
    <property type="entry name" value="PROKAR_LIPOPROTEIN"/>
    <property type="match status" value="1"/>
</dbReference>
<feature type="domain" description="Solute-binding protein family 5" evidence="6">
    <location>
        <begin position="110"/>
        <end position="504"/>
    </location>
</feature>
<dbReference type="Proteomes" id="UP000317944">
    <property type="component" value="Unassembled WGS sequence"/>
</dbReference>
<dbReference type="RefSeq" id="WP_142507520.1">
    <property type="nucleotide sequence ID" value="NZ_SADV01000002.1"/>
</dbReference>
<comment type="similarity">
    <text evidence="1">Belongs to the bacterial solute-binding protein 5 family.</text>
</comment>
<evidence type="ECO:0000256" key="2">
    <source>
        <dbReference type="ARBA" id="ARBA00022448"/>
    </source>
</evidence>
<evidence type="ECO:0000256" key="5">
    <source>
        <dbReference type="SAM" id="SignalP"/>
    </source>
</evidence>
<feature type="chain" id="PRO_5021971113" evidence="5">
    <location>
        <begin position="21"/>
        <end position="597"/>
    </location>
</feature>
<feature type="compositionally biased region" description="Basic and acidic residues" evidence="4">
    <location>
        <begin position="28"/>
        <end position="38"/>
    </location>
</feature>
<dbReference type="GO" id="GO:0043190">
    <property type="term" value="C:ATP-binding cassette (ABC) transporter complex"/>
    <property type="evidence" value="ECO:0007669"/>
    <property type="project" value="InterPro"/>
</dbReference>